<dbReference type="InterPro" id="IPR026960">
    <property type="entry name" value="RVT-Znf"/>
</dbReference>
<evidence type="ECO:0000313" key="4">
    <source>
        <dbReference type="EMBL" id="OMO88535.1"/>
    </source>
</evidence>
<evidence type="ECO:0008006" key="6">
    <source>
        <dbReference type="Google" id="ProtNLM"/>
    </source>
</evidence>
<keyword evidence="5" id="KW-1185">Reference proteome</keyword>
<sequence length="330" mass="38077">MEVGNDALIKFWDEVWLGDIILKNNFPRIFALAENKNGKICEFGAWNDDKWEWRVQLRRRYSVKEFYNFAWSYNCSPDPIWKKIWIGTIPPKVETFLWQAIRGRIALRSLLCTRGLISLENARCIVCKQEIETVSNAFMLWVDISTNVVWRMTFYVVLWTLWTVRNDAIFNGSCVEVSQIQEIVSYRIALWSGAIIPAKSVTEPDAVYYASASIPNEDGHANDQTNSSPQVFFLWKRCKNSVTPTCKKQIDEAIINDDRTILKVTNHCCQRLILSGKTCLYVFVKAIIEITSCKEEGDSYEFWERSQKLWNHCASEAADGPVSSPLPSQE</sequence>
<comment type="caution">
    <text evidence="4">The sequence shown here is derived from an EMBL/GenBank/DDBJ whole genome shotgun (WGS) entry which is preliminary data.</text>
</comment>
<evidence type="ECO:0000259" key="3">
    <source>
        <dbReference type="Pfam" id="PF13966"/>
    </source>
</evidence>
<dbReference type="Pfam" id="PF05617">
    <property type="entry name" value="Prolamin_like"/>
    <property type="match status" value="1"/>
</dbReference>
<evidence type="ECO:0000313" key="5">
    <source>
        <dbReference type="Proteomes" id="UP000187203"/>
    </source>
</evidence>
<evidence type="ECO:0000259" key="2">
    <source>
        <dbReference type="Pfam" id="PF05617"/>
    </source>
</evidence>
<proteinExistence type="predicted"/>
<dbReference type="PANTHER" id="PTHR36617">
    <property type="entry name" value="PROTEIN, PUTATIVE-RELATED"/>
    <property type="match status" value="1"/>
</dbReference>
<dbReference type="InterPro" id="IPR008502">
    <property type="entry name" value="Prolamin-like"/>
</dbReference>
<keyword evidence="1" id="KW-0732">Signal</keyword>
<name>A0A1R3J132_9ROSI</name>
<protein>
    <recommendedName>
        <fullName evidence="6">Reverse transcriptase zinc-binding domain-containing protein</fullName>
    </recommendedName>
</protein>
<dbReference type="EMBL" id="AWUE01017051">
    <property type="protein sequence ID" value="OMO88535.1"/>
    <property type="molecule type" value="Genomic_DNA"/>
</dbReference>
<dbReference type="Pfam" id="PF13966">
    <property type="entry name" value="zf-RVT"/>
    <property type="match status" value="1"/>
</dbReference>
<evidence type="ECO:0000256" key="1">
    <source>
        <dbReference type="ARBA" id="ARBA00022729"/>
    </source>
</evidence>
<dbReference type="Proteomes" id="UP000187203">
    <property type="component" value="Unassembled WGS sequence"/>
</dbReference>
<dbReference type="OrthoDB" id="1408535at2759"/>
<reference evidence="5" key="1">
    <citation type="submission" date="2013-09" db="EMBL/GenBank/DDBJ databases">
        <title>Corchorus olitorius genome sequencing.</title>
        <authorList>
            <person name="Alam M."/>
            <person name="Haque M.S."/>
            <person name="Islam M.S."/>
            <person name="Emdad E.M."/>
            <person name="Islam M.M."/>
            <person name="Ahmed B."/>
            <person name="Halim A."/>
            <person name="Hossen Q.M.M."/>
            <person name="Hossain M.Z."/>
            <person name="Ahmed R."/>
            <person name="Khan M.M."/>
            <person name="Islam R."/>
            <person name="Rashid M.M."/>
            <person name="Khan S.A."/>
            <person name="Rahman M.S."/>
            <person name="Alam M."/>
            <person name="Yahiya A.S."/>
            <person name="Khan M.S."/>
            <person name="Azam M.S."/>
            <person name="Haque T."/>
            <person name="Lashkar M.Z.H."/>
            <person name="Akhand A.I."/>
            <person name="Morshed G."/>
            <person name="Roy S."/>
            <person name="Uddin K.S."/>
            <person name="Rabeya T."/>
            <person name="Hossain A.S."/>
            <person name="Chowdhury A."/>
            <person name="Snigdha A.R."/>
            <person name="Mortoza M.S."/>
            <person name="Matin S.A."/>
            <person name="Hoque S.M.E."/>
            <person name="Islam M.K."/>
            <person name="Roy D.K."/>
            <person name="Haider R."/>
            <person name="Moosa M.M."/>
            <person name="Elias S.M."/>
            <person name="Hasan A.M."/>
            <person name="Jahan S."/>
            <person name="Shafiuddin M."/>
            <person name="Mahmood N."/>
            <person name="Shommy N.S."/>
        </authorList>
    </citation>
    <scope>NUCLEOTIDE SEQUENCE [LARGE SCALE GENOMIC DNA]</scope>
    <source>
        <strain evidence="5">cv. O-4</strain>
    </source>
</reference>
<accession>A0A1R3J132</accession>
<dbReference type="AlphaFoldDB" id="A0A1R3J132"/>
<gene>
    <name evidence="4" type="ORF">COLO4_20219</name>
</gene>
<dbReference type="PANTHER" id="PTHR36617:SF5">
    <property type="entry name" value="OS05G0421675 PROTEIN"/>
    <property type="match status" value="1"/>
</dbReference>
<dbReference type="STRING" id="93759.A0A1R3J132"/>
<feature type="domain" description="Prolamin-like" evidence="2">
    <location>
        <begin position="238"/>
        <end position="313"/>
    </location>
</feature>
<organism evidence="4 5">
    <name type="scientific">Corchorus olitorius</name>
    <dbReference type="NCBI Taxonomy" id="93759"/>
    <lineage>
        <taxon>Eukaryota</taxon>
        <taxon>Viridiplantae</taxon>
        <taxon>Streptophyta</taxon>
        <taxon>Embryophyta</taxon>
        <taxon>Tracheophyta</taxon>
        <taxon>Spermatophyta</taxon>
        <taxon>Magnoliopsida</taxon>
        <taxon>eudicotyledons</taxon>
        <taxon>Gunneridae</taxon>
        <taxon>Pentapetalae</taxon>
        <taxon>rosids</taxon>
        <taxon>malvids</taxon>
        <taxon>Malvales</taxon>
        <taxon>Malvaceae</taxon>
        <taxon>Grewioideae</taxon>
        <taxon>Apeibeae</taxon>
        <taxon>Corchorus</taxon>
    </lineage>
</organism>
<feature type="domain" description="Reverse transcriptase zinc-binding" evidence="3">
    <location>
        <begin position="61"/>
        <end position="138"/>
    </location>
</feature>